<dbReference type="InterPro" id="IPR035979">
    <property type="entry name" value="RBD_domain_sf"/>
</dbReference>
<evidence type="ECO:0000256" key="3">
    <source>
        <dbReference type="ARBA" id="ARBA00022884"/>
    </source>
</evidence>
<dbReference type="Pfam" id="PF01585">
    <property type="entry name" value="G-patch"/>
    <property type="match status" value="1"/>
</dbReference>
<proteinExistence type="predicted"/>
<evidence type="ECO:0000313" key="8">
    <source>
        <dbReference type="EMBL" id="TFY80331.1"/>
    </source>
</evidence>
<feature type="compositionally biased region" description="Pro residues" evidence="6">
    <location>
        <begin position="195"/>
        <end position="210"/>
    </location>
</feature>
<dbReference type="GO" id="GO:0003723">
    <property type="term" value="F:RNA binding"/>
    <property type="evidence" value="ECO:0007669"/>
    <property type="project" value="UniProtKB-KW"/>
</dbReference>
<dbReference type="STRING" id="135208.A0A4Z0A283"/>
<dbReference type="InterPro" id="IPR012677">
    <property type="entry name" value="Nucleotide-bd_a/b_plait_sf"/>
</dbReference>
<dbReference type="SMART" id="SM00361">
    <property type="entry name" value="RRM_1"/>
    <property type="match status" value="1"/>
</dbReference>
<evidence type="ECO:0000256" key="4">
    <source>
        <dbReference type="ARBA" id="ARBA00023187"/>
    </source>
</evidence>
<feature type="domain" description="G-patch" evidence="7">
    <location>
        <begin position="365"/>
        <end position="414"/>
    </location>
</feature>
<dbReference type="FunFam" id="3.30.70.330:FF:000382">
    <property type="entry name" value="G-patch domain-containing protein"/>
    <property type="match status" value="1"/>
</dbReference>
<keyword evidence="9" id="KW-1185">Reference proteome</keyword>
<comment type="subcellular location">
    <subcellularLocation>
        <location evidence="1">Nucleus</location>
    </subcellularLocation>
</comment>
<evidence type="ECO:0000313" key="9">
    <source>
        <dbReference type="Proteomes" id="UP000298061"/>
    </source>
</evidence>
<protein>
    <recommendedName>
        <fullName evidence="7">G-patch domain-containing protein</fullName>
    </recommendedName>
</protein>
<reference evidence="8 9" key="1">
    <citation type="submission" date="2019-02" db="EMBL/GenBank/DDBJ databases">
        <title>Genome sequencing of the rare red list fungi Hericium alpestre (H. flagellum).</title>
        <authorList>
            <person name="Buettner E."/>
            <person name="Kellner H."/>
        </authorList>
    </citation>
    <scope>NUCLEOTIDE SEQUENCE [LARGE SCALE GENOMIC DNA]</scope>
    <source>
        <strain evidence="8 9">DSM 108284</strain>
    </source>
</reference>
<dbReference type="EMBL" id="SFCI01000355">
    <property type="protein sequence ID" value="TFY80331.1"/>
    <property type="molecule type" value="Genomic_DNA"/>
</dbReference>
<keyword evidence="3" id="KW-0694">RNA-binding</keyword>
<comment type="caution">
    <text evidence="8">The sequence shown here is derived from an EMBL/GenBank/DDBJ whole genome shotgun (WGS) entry which is preliminary data.</text>
</comment>
<keyword evidence="2" id="KW-0507">mRNA processing</keyword>
<dbReference type="AlphaFoldDB" id="A0A4Z0A283"/>
<dbReference type="GO" id="GO:0045292">
    <property type="term" value="P:mRNA cis splicing, via spliceosome"/>
    <property type="evidence" value="ECO:0007669"/>
    <property type="project" value="InterPro"/>
</dbReference>
<dbReference type="Gene3D" id="3.30.70.330">
    <property type="match status" value="1"/>
</dbReference>
<dbReference type="PROSITE" id="PS50174">
    <property type="entry name" value="G_PATCH"/>
    <property type="match status" value="1"/>
</dbReference>
<evidence type="ECO:0000259" key="7">
    <source>
        <dbReference type="PROSITE" id="PS50174"/>
    </source>
</evidence>
<evidence type="ECO:0000256" key="1">
    <source>
        <dbReference type="ARBA" id="ARBA00004123"/>
    </source>
</evidence>
<dbReference type="InterPro" id="IPR040052">
    <property type="entry name" value="RBM17"/>
</dbReference>
<dbReference type="SMART" id="SM00443">
    <property type="entry name" value="G_patch"/>
    <property type="match status" value="1"/>
</dbReference>
<dbReference type="GO" id="GO:0071011">
    <property type="term" value="C:precatalytic spliceosome"/>
    <property type="evidence" value="ECO:0007669"/>
    <property type="project" value="TreeGrafter"/>
</dbReference>
<dbReference type="PANTHER" id="PTHR13288:SF8">
    <property type="entry name" value="SPLICING FACTOR 45"/>
    <property type="match status" value="1"/>
</dbReference>
<feature type="compositionally biased region" description="Pro residues" evidence="6">
    <location>
        <begin position="292"/>
        <end position="305"/>
    </location>
</feature>
<feature type="region of interest" description="Disordered" evidence="6">
    <location>
        <begin position="290"/>
        <end position="316"/>
    </location>
</feature>
<dbReference type="Proteomes" id="UP000298061">
    <property type="component" value="Unassembled WGS sequence"/>
</dbReference>
<dbReference type="SUPFAM" id="SSF54928">
    <property type="entry name" value="RNA-binding domain, RBD"/>
    <property type="match status" value="1"/>
</dbReference>
<dbReference type="CDD" id="cd12374">
    <property type="entry name" value="RRM_UHM_SPF45_PUF60"/>
    <property type="match status" value="1"/>
</dbReference>
<feature type="compositionally biased region" description="Basic and acidic residues" evidence="6">
    <location>
        <begin position="129"/>
        <end position="154"/>
    </location>
</feature>
<keyword evidence="5" id="KW-0539">Nucleus</keyword>
<feature type="compositionally biased region" description="Basic and acidic residues" evidence="6">
    <location>
        <begin position="83"/>
        <end position="112"/>
    </location>
</feature>
<keyword evidence="4" id="KW-0508">mRNA splicing</keyword>
<dbReference type="OrthoDB" id="5411533at2759"/>
<gene>
    <name evidence="8" type="ORF">EWM64_g3680</name>
</gene>
<organism evidence="8 9">
    <name type="scientific">Hericium alpestre</name>
    <dbReference type="NCBI Taxonomy" id="135208"/>
    <lineage>
        <taxon>Eukaryota</taxon>
        <taxon>Fungi</taxon>
        <taxon>Dikarya</taxon>
        <taxon>Basidiomycota</taxon>
        <taxon>Agaricomycotina</taxon>
        <taxon>Agaricomycetes</taxon>
        <taxon>Russulales</taxon>
        <taxon>Hericiaceae</taxon>
        <taxon>Hericium</taxon>
    </lineage>
</organism>
<feature type="region of interest" description="Disordered" evidence="6">
    <location>
        <begin position="337"/>
        <end position="374"/>
    </location>
</feature>
<name>A0A4Z0A283_9AGAM</name>
<dbReference type="InterPro" id="IPR003954">
    <property type="entry name" value="RRM_euk-type"/>
</dbReference>
<evidence type="ECO:0000256" key="5">
    <source>
        <dbReference type="ARBA" id="ARBA00023242"/>
    </source>
</evidence>
<dbReference type="PANTHER" id="PTHR13288">
    <property type="entry name" value="SPLICING FACTOR 45 SPF45"/>
    <property type="match status" value="1"/>
</dbReference>
<feature type="compositionally biased region" description="Basic residues" evidence="6">
    <location>
        <begin position="47"/>
        <end position="63"/>
    </location>
</feature>
<feature type="region of interest" description="Disordered" evidence="6">
    <location>
        <begin position="402"/>
        <end position="425"/>
    </location>
</feature>
<feature type="compositionally biased region" description="Low complexity" evidence="6">
    <location>
        <begin position="116"/>
        <end position="126"/>
    </location>
</feature>
<evidence type="ECO:0000256" key="2">
    <source>
        <dbReference type="ARBA" id="ARBA00022664"/>
    </source>
</evidence>
<feature type="region of interest" description="Disordered" evidence="6">
    <location>
        <begin position="1"/>
        <end position="230"/>
    </location>
</feature>
<accession>A0A4Z0A283</accession>
<dbReference type="InterPro" id="IPR000467">
    <property type="entry name" value="G_patch_dom"/>
</dbReference>
<sequence length="551" mass="59536">MAPPTLIQQPKLGSEEPAQAQKSGWGKKVKPPSMVLDEDVNGFNKAVGKKRGGGGKKNRKNKHVQPLAVWDPTEQYDPMRPNDYNEYKIWKRREIEERRQRMAEQRRMDEKKRLRGSSSYSDYSESGSEDDRPRKSGRFEDHDDRWDREDEDRPMGGIGGAPRGPPPATHDVEMSGDEAFQRRLAMSVGFQAPAPTFPPAPTFTPAPPPSAFEDGSGPSGSATPLVPPRMETGDEAYMRRLAMSTAPPPSVPSPATGDEAYLRRAALSSMPRIEMSLPVATEPVTSSGYNPFAPPAVPPPPPPGFAPAGAGSDFEERVKNSRNAAAAIAAKLKALAPPAGAESVMPSPPLPTAQEEPGTSNRPDPSGFAARLMAKWGHKEGQGLGADGSGIVHALTVEQVKAGKNKAGKSGKGEAKGPKGPSQVSKMGKIVNANEDAKAREDRERFGEPSRVIVLTNMVGPEDLDDEDLREEIGDECAKNGTVERVIVHPVHPPPPNPDDAVRIFVLFAGPAGAWKTVRELDGRYFGGRSVNARYFPEARFRQFAFDGALP</sequence>
<evidence type="ECO:0000256" key="6">
    <source>
        <dbReference type="SAM" id="MobiDB-lite"/>
    </source>
</evidence>